<evidence type="ECO:0000256" key="6">
    <source>
        <dbReference type="ARBA" id="ARBA00023136"/>
    </source>
</evidence>
<reference evidence="10 11" key="1">
    <citation type="submission" date="2017-07" db="EMBL/GenBank/DDBJ databases">
        <title>An improved, manually edited Actinidia chinensis var. chinensis (kiwifruit) genome highlights the challenges associated with draft genomes and gene prediction in plants.</title>
        <authorList>
            <person name="Pilkington S."/>
            <person name="Crowhurst R."/>
            <person name="Hilario E."/>
            <person name="Nardozza S."/>
            <person name="Fraser L."/>
            <person name="Peng Y."/>
            <person name="Gunaseelan K."/>
            <person name="Simpson R."/>
            <person name="Tahir J."/>
            <person name="Deroles S."/>
            <person name="Templeton K."/>
            <person name="Luo Z."/>
            <person name="Davy M."/>
            <person name="Cheng C."/>
            <person name="Mcneilage M."/>
            <person name="Scaglione D."/>
            <person name="Liu Y."/>
            <person name="Zhang Q."/>
            <person name="Datson P."/>
            <person name="De Silva N."/>
            <person name="Gardiner S."/>
            <person name="Bassett H."/>
            <person name="Chagne D."/>
            <person name="Mccallum J."/>
            <person name="Dzierzon H."/>
            <person name="Deng C."/>
            <person name="Wang Y.-Y."/>
            <person name="Barron N."/>
            <person name="Manako K."/>
            <person name="Bowen J."/>
            <person name="Foster T."/>
            <person name="Erridge Z."/>
            <person name="Tiffin H."/>
            <person name="Waite C."/>
            <person name="Davies K."/>
            <person name="Grierson E."/>
            <person name="Laing W."/>
            <person name="Kirk R."/>
            <person name="Chen X."/>
            <person name="Wood M."/>
            <person name="Montefiori M."/>
            <person name="Brummell D."/>
            <person name="Schwinn K."/>
            <person name="Catanach A."/>
            <person name="Fullerton C."/>
            <person name="Li D."/>
            <person name="Meiyalaghan S."/>
            <person name="Nieuwenhuizen N."/>
            <person name="Read N."/>
            <person name="Prakash R."/>
            <person name="Hunter D."/>
            <person name="Zhang H."/>
            <person name="Mckenzie M."/>
            <person name="Knabel M."/>
            <person name="Harris A."/>
            <person name="Allan A."/>
            <person name="Chen A."/>
            <person name="Janssen B."/>
            <person name="Plunkett B."/>
            <person name="Dwamena C."/>
            <person name="Voogd C."/>
            <person name="Leif D."/>
            <person name="Lafferty D."/>
            <person name="Souleyre E."/>
            <person name="Varkonyi-Gasic E."/>
            <person name="Gambi F."/>
            <person name="Hanley J."/>
            <person name="Yao J.-L."/>
            <person name="Cheung J."/>
            <person name="David K."/>
            <person name="Warren B."/>
            <person name="Marsh K."/>
            <person name="Snowden K."/>
            <person name="Lin-Wang K."/>
            <person name="Brian L."/>
            <person name="Martinez-Sanchez M."/>
            <person name="Wang M."/>
            <person name="Ileperuma N."/>
            <person name="Macnee N."/>
            <person name="Campin R."/>
            <person name="Mcatee P."/>
            <person name="Drummond R."/>
            <person name="Espley R."/>
            <person name="Ireland H."/>
            <person name="Wu R."/>
            <person name="Atkinson R."/>
            <person name="Karunairetnam S."/>
            <person name="Bulley S."/>
            <person name="Chunkath S."/>
            <person name="Hanley Z."/>
            <person name="Storey R."/>
            <person name="Thrimawithana A."/>
            <person name="Thomson S."/>
            <person name="David C."/>
            <person name="Testolin R."/>
        </authorList>
    </citation>
    <scope>NUCLEOTIDE SEQUENCE [LARGE SCALE GENOMIC DNA]</scope>
    <source>
        <strain evidence="11">cv. Red5</strain>
        <tissue evidence="10">Young leaf</tissue>
    </source>
</reference>
<evidence type="ECO:0000313" key="10">
    <source>
        <dbReference type="EMBL" id="PSS35196.1"/>
    </source>
</evidence>
<comment type="subcellular location">
    <subcellularLocation>
        <location evidence="1">Membrane</location>
        <topology evidence="1">Single-pass membrane protein</topology>
    </subcellularLocation>
</comment>
<dbReference type="GO" id="GO:0005794">
    <property type="term" value="C:Golgi apparatus"/>
    <property type="evidence" value="ECO:0007669"/>
    <property type="project" value="TreeGrafter"/>
</dbReference>
<evidence type="ECO:0000256" key="1">
    <source>
        <dbReference type="ARBA" id="ARBA00004167"/>
    </source>
</evidence>
<feature type="domain" description="Trichome birefringence-like C-terminal" evidence="8">
    <location>
        <begin position="126"/>
        <end position="408"/>
    </location>
</feature>
<comment type="caution">
    <text evidence="10">The sequence shown here is derived from an EMBL/GenBank/DDBJ whole genome shotgun (WGS) entry which is preliminary data.</text>
</comment>
<dbReference type="InterPro" id="IPR029962">
    <property type="entry name" value="TBL"/>
</dbReference>
<evidence type="ECO:0000256" key="7">
    <source>
        <dbReference type="SAM" id="Phobius"/>
    </source>
</evidence>
<dbReference type="Gramene" id="PSS35196">
    <property type="protein sequence ID" value="PSS35196"/>
    <property type="gene ID" value="CEY00_Acc02395"/>
</dbReference>
<dbReference type="InParanoid" id="A0A2R6RYU0"/>
<keyword evidence="4" id="KW-0735">Signal-anchor</keyword>
<gene>
    <name evidence="10" type="ORF">CEY00_Acc02395</name>
</gene>
<dbReference type="InterPro" id="IPR025846">
    <property type="entry name" value="TBL_N"/>
</dbReference>
<dbReference type="FunCoup" id="A0A2R6RYU0">
    <property type="interactions" value="6"/>
</dbReference>
<dbReference type="Proteomes" id="UP000241394">
    <property type="component" value="Chromosome LG2"/>
</dbReference>
<dbReference type="GO" id="GO:0016020">
    <property type="term" value="C:membrane"/>
    <property type="evidence" value="ECO:0007669"/>
    <property type="project" value="UniProtKB-SubCell"/>
</dbReference>
<keyword evidence="3 7" id="KW-0812">Transmembrane</keyword>
<evidence type="ECO:0000259" key="9">
    <source>
        <dbReference type="Pfam" id="PF14416"/>
    </source>
</evidence>
<feature type="transmembrane region" description="Helical" evidence="7">
    <location>
        <begin position="25"/>
        <end position="45"/>
    </location>
</feature>
<evidence type="ECO:0000256" key="2">
    <source>
        <dbReference type="ARBA" id="ARBA00007727"/>
    </source>
</evidence>
<protein>
    <submittedName>
        <fullName evidence="10">Protein ALTERED XYLOGLUCAN 4-like</fullName>
    </submittedName>
</protein>
<accession>A0A2R6RYU0</accession>
<evidence type="ECO:0000313" key="11">
    <source>
        <dbReference type="Proteomes" id="UP000241394"/>
    </source>
</evidence>
<dbReference type="PANTHER" id="PTHR32285">
    <property type="entry name" value="PROTEIN TRICHOME BIREFRINGENCE-LIKE 9-RELATED"/>
    <property type="match status" value="1"/>
</dbReference>
<dbReference type="EMBL" id="NKQK01000002">
    <property type="protein sequence ID" value="PSS35196.1"/>
    <property type="molecule type" value="Genomic_DNA"/>
</dbReference>
<feature type="domain" description="Trichome birefringence-like N-terminal" evidence="9">
    <location>
        <begin position="72"/>
        <end position="125"/>
    </location>
</feature>
<name>A0A2R6RYU0_ACTCC</name>
<keyword evidence="6 7" id="KW-0472">Membrane</keyword>
<dbReference type="OMA" id="HINECQN"/>
<dbReference type="PANTHER" id="PTHR32285:SF28">
    <property type="entry name" value="XYLOGLUCAN O-ACETYLTRANSFERASE 2"/>
    <property type="match status" value="1"/>
</dbReference>
<dbReference type="Pfam" id="PF14416">
    <property type="entry name" value="PMR5N"/>
    <property type="match status" value="1"/>
</dbReference>
<comment type="similarity">
    <text evidence="2">Belongs to the PC-esterase family. TBL subfamily.</text>
</comment>
<dbReference type="Pfam" id="PF13839">
    <property type="entry name" value="PC-Esterase"/>
    <property type="match status" value="1"/>
</dbReference>
<evidence type="ECO:0000256" key="4">
    <source>
        <dbReference type="ARBA" id="ARBA00022968"/>
    </source>
</evidence>
<evidence type="ECO:0000256" key="3">
    <source>
        <dbReference type="ARBA" id="ARBA00022692"/>
    </source>
</evidence>
<evidence type="ECO:0000259" key="8">
    <source>
        <dbReference type="Pfam" id="PF13839"/>
    </source>
</evidence>
<dbReference type="InterPro" id="IPR026057">
    <property type="entry name" value="TBL_C"/>
</dbReference>
<keyword evidence="11" id="KW-1185">Reference proteome</keyword>
<dbReference type="GO" id="GO:0010411">
    <property type="term" value="P:xyloglucan metabolic process"/>
    <property type="evidence" value="ECO:0007669"/>
    <property type="project" value="EnsemblPlants"/>
</dbReference>
<dbReference type="OrthoDB" id="630188at2759"/>
<dbReference type="AlphaFoldDB" id="A0A2R6RYU0"/>
<dbReference type="GO" id="GO:0016413">
    <property type="term" value="F:O-acetyltransferase activity"/>
    <property type="evidence" value="ECO:0007669"/>
    <property type="project" value="InterPro"/>
</dbReference>
<keyword evidence="5 7" id="KW-1133">Transmembrane helix</keyword>
<dbReference type="STRING" id="1590841.A0A2R6RYU0"/>
<organism evidence="10 11">
    <name type="scientific">Actinidia chinensis var. chinensis</name>
    <name type="common">Chinese soft-hair kiwi</name>
    <dbReference type="NCBI Taxonomy" id="1590841"/>
    <lineage>
        <taxon>Eukaryota</taxon>
        <taxon>Viridiplantae</taxon>
        <taxon>Streptophyta</taxon>
        <taxon>Embryophyta</taxon>
        <taxon>Tracheophyta</taxon>
        <taxon>Spermatophyta</taxon>
        <taxon>Magnoliopsida</taxon>
        <taxon>eudicotyledons</taxon>
        <taxon>Gunneridae</taxon>
        <taxon>Pentapetalae</taxon>
        <taxon>asterids</taxon>
        <taxon>Ericales</taxon>
        <taxon>Actinidiaceae</taxon>
        <taxon>Actinidia</taxon>
    </lineage>
</organism>
<evidence type="ECO:0000256" key="5">
    <source>
        <dbReference type="ARBA" id="ARBA00022989"/>
    </source>
</evidence>
<proteinExistence type="inferred from homology"/>
<sequence length="424" mass="49156">MKSPSLSSEKLQCIKEETWINMANLSPFLLSSLAVTSIFGFFILYSPNPFKFSPKHASNQQSPLFQHQNGDENCDLFKGQWVPDMNGSLYTNLDCQTIPDSKNCFKNGRRERDFVNWRWKPQQCELARFDPKTFLQIVRGKKMAFIGDSVARNHVESLLCLLSKEEVPRDIYKDSEDRFRTWHFPHYNFSLVILWSKFLVTGTERLINGSSTGVFDLQLDHVDPHWAEKLPGIDYAILSDAHWFFRKIYLFQGTNITGCVYCTEPNITDRGPGFALQMSFRAALHRINKCRECKGMVTFVRTFSPAHFENGTWDTGGRCNRTSPLDEDDIKLGAYELEFRRIQLEEIERARKRGKRFETLDITRAMLMRPDGHPGAYWGNKWMKGYDDCVHWCLPGPIDVWNDLLLAMLKKEANLSLDEGYLLV</sequence>
<reference evidence="11" key="2">
    <citation type="journal article" date="2018" name="BMC Genomics">
        <title>A manually annotated Actinidia chinensis var. chinensis (kiwifruit) genome highlights the challenges associated with draft genomes and gene prediction in plants.</title>
        <authorList>
            <person name="Pilkington S.M."/>
            <person name="Crowhurst R."/>
            <person name="Hilario E."/>
            <person name="Nardozza S."/>
            <person name="Fraser L."/>
            <person name="Peng Y."/>
            <person name="Gunaseelan K."/>
            <person name="Simpson R."/>
            <person name="Tahir J."/>
            <person name="Deroles S.C."/>
            <person name="Templeton K."/>
            <person name="Luo Z."/>
            <person name="Davy M."/>
            <person name="Cheng C."/>
            <person name="McNeilage M."/>
            <person name="Scaglione D."/>
            <person name="Liu Y."/>
            <person name="Zhang Q."/>
            <person name="Datson P."/>
            <person name="De Silva N."/>
            <person name="Gardiner S.E."/>
            <person name="Bassett H."/>
            <person name="Chagne D."/>
            <person name="McCallum J."/>
            <person name="Dzierzon H."/>
            <person name="Deng C."/>
            <person name="Wang Y.Y."/>
            <person name="Barron L."/>
            <person name="Manako K."/>
            <person name="Bowen J."/>
            <person name="Foster T.M."/>
            <person name="Erridge Z.A."/>
            <person name="Tiffin H."/>
            <person name="Waite C.N."/>
            <person name="Davies K.M."/>
            <person name="Grierson E.P."/>
            <person name="Laing W.A."/>
            <person name="Kirk R."/>
            <person name="Chen X."/>
            <person name="Wood M."/>
            <person name="Montefiori M."/>
            <person name="Brummell D.A."/>
            <person name="Schwinn K.E."/>
            <person name="Catanach A."/>
            <person name="Fullerton C."/>
            <person name="Li D."/>
            <person name="Meiyalaghan S."/>
            <person name="Nieuwenhuizen N."/>
            <person name="Read N."/>
            <person name="Prakash R."/>
            <person name="Hunter D."/>
            <person name="Zhang H."/>
            <person name="McKenzie M."/>
            <person name="Knabel M."/>
            <person name="Harris A."/>
            <person name="Allan A.C."/>
            <person name="Gleave A."/>
            <person name="Chen A."/>
            <person name="Janssen B.J."/>
            <person name="Plunkett B."/>
            <person name="Ampomah-Dwamena C."/>
            <person name="Voogd C."/>
            <person name="Leif D."/>
            <person name="Lafferty D."/>
            <person name="Souleyre E.J.F."/>
            <person name="Varkonyi-Gasic E."/>
            <person name="Gambi F."/>
            <person name="Hanley J."/>
            <person name="Yao J.L."/>
            <person name="Cheung J."/>
            <person name="David K.M."/>
            <person name="Warren B."/>
            <person name="Marsh K."/>
            <person name="Snowden K.C."/>
            <person name="Lin-Wang K."/>
            <person name="Brian L."/>
            <person name="Martinez-Sanchez M."/>
            <person name="Wang M."/>
            <person name="Ileperuma N."/>
            <person name="Macnee N."/>
            <person name="Campin R."/>
            <person name="McAtee P."/>
            <person name="Drummond R.S.M."/>
            <person name="Espley R.V."/>
            <person name="Ireland H.S."/>
            <person name="Wu R."/>
            <person name="Atkinson R.G."/>
            <person name="Karunairetnam S."/>
            <person name="Bulley S."/>
            <person name="Chunkath S."/>
            <person name="Hanley Z."/>
            <person name="Storey R."/>
            <person name="Thrimawithana A.H."/>
            <person name="Thomson S."/>
            <person name="David C."/>
            <person name="Testolin R."/>
            <person name="Huang H."/>
            <person name="Hellens R.P."/>
            <person name="Schaffer R.J."/>
        </authorList>
    </citation>
    <scope>NUCLEOTIDE SEQUENCE [LARGE SCALE GENOMIC DNA]</scope>
    <source>
        <strain evidence="11">cv. Red5</strain>
    </source>
</reference>